<dbReference type="GO" id="GO:0080044">
    <property type="term" value="F:quercetin 7-O-glucosyltransferase activity"/>
    <property type="evidence" value="ECO:0007669"/>
    <property type="project" value="TreeGrafter"/>
</dbReference>
<dbReference type="PANTHER" id="PTHR11926:SF1494">
    <property type="entry name" value="FLAVONOL 3-O-GLUCOSYLTRANSFERASE UGT76E12-RELATED"/>
    <property type="match status" value="1"/>
</dbReference>
<sequence length="477" mass="51813">MMKNSNGRHGDPLQLQDPHIAVLAFPFSSHAGHLLSVVRRLASAAPSTTLFSFFNTRTSNLTLFGPTGAGVPENIKPYDVPDGVPEGYVFQGKHQEDIGLFLSAGCDGFRAAMEIAAADSGRRITCMLVDPFLWYTQEIAAEAEMHVPWVVFWTSGLASLSSHLNTDLIREKLDITKGIAGREDEPLSFIPGMSKMRLKDLPEGVFFGNLESPFSNMLLQMGRAFPTAAAVAVNSFEELEPDLTQQLKSDLPNLLCIGGPMNLLNKKTSSLPSDDQYGCLAWLDARKPSPPSSPVAYISFGSVTVPRRVEVVAIAEALEVTGVPFIWSLKRESWDQSLPEGFLERTRGRGLVVPWAPQVDILSHEAVGALVTHCGWGSFMEGLAAGVPMICRPFFGDQRLNGRIIQDVLEIGTVVDGGVITRDGLVRQLGMVLAGEEGRRMRENIKGICLQARAAVEGPLGSSAVNFNKLLNIILTQ</sequence>
<dbReference type="InterPro" id="IPR002213">
    <property type="entry name" value="UDP_glucos_trans"/>
</dbReference>
<keyword evidence="2 4" id="KW-0328">Glycosyltransferase</keyword>
<dbReference type="Pfam" id="PF00201">
    <property type="entry name" value="UDPGT"/>
    <property type="match status" value="1"/>
</dbReference>
<dbReference type="InterPro" id="IPR035595">
    <property type="entry name" value="UDP_glycos_trans_CS"/>
</dbReference>
<dbReference type="SUPFAM" id="SSF53756">
    <property type="entry name" value="UDP-Glycosyltransferase/glycogen phosphorylase"/>
    <property type="match status" value="1"/>
</dbReference>
<dbReference type="PROSITE" id="PS00375">
    <property type="entry name" value="UDPGT"/>
    <property type="match status" value="1"/>
</dbReference>
<gene>
    <name evidence="6" type="ORF">SAY86_004630</name>
</gene>
<evidence type="ECO:0000256" key="3">
    <source>
        <dbReference type="ARBA" id="ARBA00022679"/>
    </source>
</evidence>
<dbReference type="AlphaFoldDB" id="A0AAN7RQL5"/>
<dbReference type="EMBL" id="JAXQNO010000001">
    <property type="protein sequence ID" value="KAK4804813.1"/>
    <property type="molecule type" value="Genomic_DNA"/>
</dbReference>
<name>A0AAN7RQL5_TRANT</name>
<proteinExistence type="inferred from homology"/>
<evidence type="ECO:0000256" key="2">
    <source>
        <dbReference type="ARBA" id="ARBA00022676"/>
    </source>
</evidence>
<accession>A0AAN7RQL5</accession>
<organism evidence="6 7">
    <name type="scientific">Trapa natans</name>
    <name type="common">Water chestnut</name>
    <dbReference type="NCBI Taxonomy" id="22666"/>
    <lineage>
        <taxon>Eukaryota</taxon>
        <taxon>Viridiplantae</taxon>
        <taxon>Streptophyta</taxon>
        <taxon>Embryophyta</taxon>
        <taxon>Tracheophyta</taxon>
        <taxon>Spermatophyta</taxon>
        <taxon>Magnoliopsida</taxon>
        <taxon>eudicotyledons</taxon>
        <taxon>Gunneridae</taxon>
        <taxon>Pentapetalae</taxon>
        <taxon>rosids</taxon>
        <taxon>malvids</taxon>
        <taxon>Myrtales</taxon>
        <taxon>Lythraceae</taxon>
        <taxon>Trapa</taxon>
    </lineage>
</organism>
<dbReference type="EC" id="2.4.1.-" evidence="5"/>
<evidence type="ECO:0000256" key="4">
    <source>
        <dbReference type="RuleBase" id="RU003718"/>
    </source>
</evidence>
<dbReference type="FunFam" id="3.40.50.2000:FF:000060">
    <property type="entry name" value="Glycosyltransferase"/>
    <property type="match status" value="1"/>
</dbReference>
<evidence type="ECO:0000256" key="5">
    <source>
        <dbReference type="RuleBase" id="RU362057"/>
    </source>
</evidence>
<reference evidence="6 7" key="1">
    <citation type="journal article" date="2023" name="Hortic Res">
        <title>Pangenome of water caltrop reveals structural variations and asymmetric subgenome divergence after allopolyploidization.</title>
        <authorList>
            <person name="Zhang X."/>
            <person name="Chen Y."/>
            <person name="Wang L."/>
            <person name="Yuan Y."/>
            <person name="Fang M."/>
            <person name="Shi L."/>
            <person name="Lu R."/>
            <person name="Comes H.P."/>
            <person name="Ma Y."/>
            <person name="Chen Y."/>
            <person name="Huang G."/>
            <person name="Zhou Y."/>
            <person name="Zheng Z."/>
            <person name="Qiu Y."/>
        </authorList>
    </citation>
    <scope>NUCLEOTIDE SEQUENCE [LARGE SCALE GENOMIC DNA]</scope>
    <source>
        <strain evidence="6">F231</strain>
    </source>
</reference>
<comment type="caution">
    <text evidence="6">The sequence shown here is derived from an EMBL/GenBank/DDBJ whole genome shotgun (WGS) entry which is preliminary data.</text>
</comment>
<evidence type="ECO:0000313" key="7">
    <source>
        <dbReference type="Proteomes" id="UP001346149"/>
    </source>
</evidence>
<protein>
    <recommendedName>
        <fullName evidence="5">Glycosyltransferase</fullName>
        <ecNumber evidence="5">2.4.1.-</ecNumber>
    </recommendedName>
</protein>
<dbReference type="Gene3D" id="3.40.50.2000">
    <property type="entry name" value="Glycogen Phosphorylase B"/>
    <property type="match status" value="2"/>
</dbReference>
<keyword evidence="3 4" id="KW-0808">Transferase</keyword>
<evidence type="ECO:0000256" key="1">
    <source>
        <dbReference type="ARBA" id="ARBA00009995"/>
    </source>
</evidence>
<dbReference type="GO" id="GO:0080043">
    <property type="term" value="F:quercetin 3-O-glucosyltransferase activity"/>
    <property type="evidence" value="ECO:0007669"/>
    <property type="project" value="TreeGrafter"/>
</dbReference>
<evidence type="ECO:0000313" key="6">
    <source>
        <dbReference type="EMBL" id="KAK4804813.1"/>
    </source>
</evidence>
<keyword evidence="7" id="KW-1185">Reference proteome</keyword>
<dbReference type="CDD" id="cd03784">
    <property type="entry name" value="GT1_Gtf-like"/>
    <property type="match status" value="1"/>
</dbReference>
<dbReference type="PANTHER" id="PTHR11926">
    <property type="entry name" value="GLUCOSYL/GLUCURONOSYL TRANSFERASES"/>
    <property type="match status" value="1"/>
</dbReference>
<comment type="similarity">
    <text evidence="1 4">Belongs to the UDP-glycosyltransferase family.</text>
</comment>
<dbReference type="Proteomes" id="UP001346149">
    <property type="component" value="Unassembled WGS sequence"/>
</dbReference>